<evidence type="ECO:0000256" key="3">
    <source>
        <dbReference type="ARBA" id="ARBA00022559"/>
    </source>
</evidence>
<dbReference type="Pfam" id="PF01152">
    <property type="entry name" value="Bac_globin"/>
    <property type="match status" value="1"/>
</dbReference>
<comment type="caution">
    <text evidence="12">The sequence shown here is derived from an EMBL/GenBank/DDBJ whole genome shotgun (WGS) entry which is preliminary data.</text>
</comment>
<dbReference type="InterPro" id="IPR009050">
    <property type="entry name" value="Globin-like_sf"/>
</dbReference>
<keyword evidence="5" id="KW-0479">Metal-binding</keyword>
<keyword evidence="10" id="KW-0676">Redox-active center</keyword>
<feature type="region of interest" description="Disordered" evidence="11">
    <location>
        <begin position="400"/>
        <end position="446"/>
    </location>
</feature>
<dbReference type="PANTHER" id="PTHR42801:SF5">
    <property type="entry name" value="GROUP 1 TRUNCATED HEMOGLOBIN GLBN"/>
    <property type="match status" value="1"/>
</dbReference>
<dbReference type="GO" id="GO:0019825">
    <property type="term" value="F:oxygen binding"/>
    <property type="evidence" value="ECO:0007669"/>
    <property type="project" value="InterPro"/>
</dbReference>
<dbReference type="Proteomes" id="UP001054857">
    <property type="component" value="Unassembled WGS sequence"/>
</dbReference>
<proteinExistence type="predicted"/>
<keyword evidence="9" id="KW-1015">Disulfide bond</keyword>
<evidence type="ECO:0000256" key="7">
    <source>
        <dbReference type="ARBA" id="ARBA00023002"/>
    </source>
</evidence>
<dbReference type="GO" id="GO:0020037">
    <property type="term" value="F:heme binding"/>
    <property type="evidence" value="ECO:0007669"/>
    <property type="project" value="InterPro"/>
</dbReference>
<dbReference type="CDD" id="cd00454">
    <property type="entry name" value="TrHb1_N"/>
    <property type="match status" value="1"/>
</dbReference>
<feature type="compositionally biased region" description="Low complexity" evidence="11">
    <location>
        <begin position="420"/>
        <end position="446"/>
    </location>
</feature>
<organism evidence="12 13">
    <name type="scientific">Astrephomene gubernaculifera</name>
    <dbReference type="NCBI Taxonomy" id="47775"/>
    <lineage>
        <taxon>Eukaryota</taxon>
        <taxon>Viridiplantae</taxon>
        <taxon>Chlorophyta</taxon>
        <taxon>core chlorophytes</taxon>
        <taxon>Chlorophyceae</taxon>
        <taxon>CS clade</taxon>
        <taxon>Chlamydomonadales</taxon>
        <taxon>Astrephomenaceae</taxon>
        <taxon>Astrephomene</taxon>
    </lineage>
</organism>
<evidence type="ECO:0000313" key="13">
    <source>
        <dbReference type="Proteomes" id="UP001054857"/>
    </source>
</evidence>
<evidence type="ECO:0000256" key="8">
    <source>
        <dbReference type="ARBA" id="ARBA00023004"/>
    </source>
</evidence>
<dbReference type="SUPFAM" id="SSF46458">
    <property type="entry name" value="Globin-like"/>
    <property type="match status" value="1"/>
</dbReference>
<keyword evidence="6" id="KW-0049">Antioxidant</keyword>
<feature type="region of interest" description="Disordered" evidence="11">
    <location>
        <begin position="467"/>
        <end position="501"/>
    </location>
</feature>
<evidence type="ECO:0000256" key="5">
    <source>
        <dbReference type="ARBA" id="ARBA00022723"/>
    </source>
</evidence>
<protein>
    <recommendedName>
        <fullName evidence="14">Globin</fullName>
    </recommendedName>
</protein>
<dbReference type="GO" id="GO:0005737">
    <property type="term" value="C:cytoplasm"/>
    <property type="evidence" value="ECO:0007669"/>
    <property type="project" value="TreeGrafter"/>
</dbReference>
<dbReference type="FunFam" id="1.10.490.10:FF:000010">
    <property type="entry name" value="Group 1 truncated hemoglobin"/>
    <property type="match status" value="1"/>
</dbReference>
<dbReference type="InterPro" id="IPR012292">
    <property type="entry name" value="Globin/Proto"/>
</dbReference>
<dbReference type="InterPro" id="IPR001486">
    <property type="entry name" value="Hemoglobin_trunc"/>
</dbReference>
<keyword evidence="7" id="KW-0560">Oxidoreductase</keyword>
<reference evidence="12 13" key="1">
    <citation type="journal article" date="2021" name="Sci. Rep.">
        <title>Genome sequencing of the multicellular alga Astrephomene provides insights into convergent evolution of germ-soma differentiation.</title>
        <authorList>
            <person name="Yamashita S."/>
            <person name="Yamamoto K."/>
            <person name="Matsuzaki R."/>
            <person name="Suzuki S."/>
            <person name="Yamaguchi H."/>
            <person name="Hirooka S."/>
            <person name="Minakuchi Y."/>
            <person name="Miyagishima S."/>
            <person name="Kawachi M."/>
            <person name="Toyoda A."/>
            <person name="Nozaki H."/>
        </authorList>
    </citation>
    <scope>NUCLEOTIDE SEQUENCE [LARGE SCALE GENOMIC DNA]</scope>
    <source>
        <strain evidence="12 13">NIES-4017</strain>
    </source>
</reference>
<feature type="compositionally biased region" description="Basic and acidic residues" evidence="11">
    <location>
        <begin position="189"/>
        <end position="204"/>
    </location>
</feature>
<evidence type="ECO:0000256" key="11">
    <source>
        <dbReference type="SAM" id="MobiDB-lite"/>
    </source>
</evidence>
<keyword evidence="4" id="KW-0349">Heme</keyword>
<gene>
    <name evidence="12" type="ORF">Agub_g7361</name>
</gene>
<accession>A0AAD3HMM6</accession>
<feature type="compositionally biased region" description="Polar residues" evidence="11">
    <location>
        <begin position="207"/>
        <end position="230"/>
    </location>
</feature>
<dbReference type="GO" id="GO:0045454">
    <property type="term" value="P:cell redox homeostasis"/>
    <property type="evidence" value="ECO:0007669"/>
    <property type="project" value="TreeGrafter"/>
</dbReference>
<evidence type="ECO:0000256" key="2">
    <source>
        <dbReference type="ARBA" id="ARBA00022448"/>
    </source>
</evidence>
<sequence length="634" mass="64791">MGGSCSHTVDAWAHLATTDEIRDAVKGIDAWQKAQEQNKASGGAQHAATSGPLLARVGGMDVVKRVVEAFYRKLYGNEKLLPFLHDRDIVYLRAKQSAFMSWLFGPPNVPYTGKHLRVAHLRIIKQRGFTPEDYELGMKYFEESMRELGAPEAIISEVLAKVRPFKDVIFTPCSRDAEEEARWAMEERLKEQAKEQAKEQELHKQTSRSSRSQLNTQVSSSQILMTSASRNMSRNISRNVSRGPQCPFSGGQVSGQFSAALVAGVAGATGDDVTGSCPVIAEEPGDELEATAAVAAAAAAQGSLTTRPARATGSYTSLGSQSKKSLTIACPASDAAINASDKAVLQLPVERIPSSQRMSAAIGTAVPRPSSGCPYAASSVTAAVPVVAASSLSATAAQTSSATTSWVPSAAPAVQPTLRSPGESSGGAASPAHSASSPASSRPASASSSFGVTAAAAAAVASEEARQALLDKSQQEGGLDSSTARPKRGVAESRSTDSGGDYAAEAAVAVSAVAAAGGGGGISGNRSGAVDVVDEFMSEVFGEGSTGTPDSTAAPASRVKAATSSGMSAPTAAAVVVPSKSRTVGGGVDSNSAPRVPPAAAVKQHRQTATGAIGGSVAAASKGRSTKPVAKKMF</sequence>
<keyword evidence="8" id="KW-0408">Iron</keyword>
<dbReference type="AlphaFoldDB" id="A0AAD3HMM6"/>
<keyword evidence="2" id="KW-0813">Transport</keyword>
<evidence type="ECO:0000256" key="6">
    <source>
        <dbReference type="ARBA" id="ARBA00022862"/>
    </source>
</evidence>
<keyword evidence="13" id="KW-1185">Reference proteome</keyword>
<evidence type="ECO:0000256" key="9">
    <source>
        <dbReference type="ARBA" id="ARBA00023157"/>
    </source>
</evidence>
<dbReference type="GO" id="GO:0046872">
    <property type="term" value="F:metal ion binding"/>
    <property type="evidence" value="ECO:0007669"/>
    <property type="project" value="UniProtKB-KW"/>
</dbReference>
<keyword evidence="3" id="KW-0575">Peroxidase</keyword>
<evidence type="ECO:0000256" key="10">
    <source>
        <dbReference type="ARBA" id="ARBA00023284"/>
    </source>
</evidence>
<feature type="region of interest" description="Disordered" evidence="11">
    <location>
        <begin position="189"/>
        <end position="230"/>
    </location>
</feature>
<evidence type="ECO:0000256" key="4">
    <source>
        <dbReference type="ARBA" id="ARBA00022617"/>
    </source>
</evidence>
<evidence type="ECO:0008006" key="14">
    <source>
        <dbReference type="Google" id="ProtNLM"/>
    </source>
</evidence>
<dbReference type="GO" id="GO:0034599">
    <property type="term" value="P:cellular response to oxidative stress"/>
    <property type="evidence" value="ECO:0007669"/>
    <property type="project" value="TreeGrafter"/>
</dbReference>
<dbReference type="PANTHER" id="PTHR42801">
    <property type="entry name" value="THIOREDOXIN-DEPENDENT PEROXIDE REDUCTASE"/>
    <property type="match status" value="1"/>
</dbReference>
<dbReference type="Gene3D" id="1.10.490.10">
    <property type="entry name" value="Globins"/>
    <property type="match status" value="1"/>
</dbReference>
<dbReference type="EMBL" id="BMAR01000011">
    <property type="protein sequence ID" value="GFR45905.1"/>
    <property type="molecule type" value="Genomic_DNA"/>
</dbReference>
<evidence type="ECO:0000313" key="12">
    <source>
        <dbReference type="EMBL" id="GFR45905.1"/>
    </source>
</evidence>
<dbReference type="GO" id="GO:0008379">
    <property type="term" value="F:thioredoxin peroxidase activity"/>
    <property type="evidence" value="ECO:0007669"/>
    <property type="project" value="TreeGrafter"/>
</dbReference>
<comment type="subunit">
    <text evidence="1">Homodimer.</text>
</comment>
<name>A0AAD3HMM6_9CHLO</name>
<feature type="region of interest" description="Disordered" evidence="11">
    <location>
        <begin position="581"/>
        <end position="634"/>
    </location>
</feature>
<dbReference type="InterPro" id="IPR050924">
    <property type="entry name" value="Peroxiredoxin_BCP/PrxQ"/>
</dbReference>
<evidence type="ECO:0000256" key="1">
    <source>
        <dbReference type="ARBA" id="ARBA00011738"/>
    </source>
</evidence>